<dbReference type="NCBIfam" id="NF041644">
    <property type="entry name" value="CBO0543_fam"/>
    <property type="match status" value="1"/>
</dbReference>
<feature type="transmembrane region" description="Helical" evidence="1">
    <location>
        <begin position="125"/>
        <end position="146"/>
    </location>
</feature>
<name>A0ABN8GXR0_9BACL</name>
<keyword evidence="1" id="KW-0472">Membrane</keyword>
<protein>
    <submittedName>
        <fullName evidence="2">Uncharacterized protein</fullName>
    </submittedName>
</protein>
<dbReference type="RefSeq" id="WP_420851913.1">
    <property type="nucleotide sequence ID" value="NZ_CAKMMW010000013.1"/>
</dbReference>
<feature type="transmembrane region" description="Helical" evidence="1">
    <location>
        <begin position="62"/>
        <end position="82"/>
    </location>
</feature>
<evidence type="ECO:0000313" key="3">
    <source>
        <dbReference type="Proteomes" id="UP000838821"/>
    </source>
</evidence>
<proteinExistence type="predicted"/>
<feature type="transmembrane region" description="Helical" evidence="1">
    <location>
        <begin position="26"/>
        <end position="50"/>
    </location>
</feature>
<dbReference type="Proteomes" id="UP000838821">
    <property type="component" value="Unassembled WGS sequence"/>
</dbReference>
<dbReference type="InterPro" id="IPR048147">
    <property type="entry name" value="CBO0543-like"/>
</dbReference>
<sequence length="154" mass="17883">MLYNIIFGFILPWVLVLFLIRKQPVLFIIISPITAVISMLINTIGFYFGFWNLKPHFEENPIISGIPFDMGLYPVLGSLLVYTLSKRNVRLHPIFIIFMFSLFITFLEYLAFHFTFVTYGNGWNIGWTFISYSIAFLCVTSAWIVAKVHIKVVI</sequence>
<feature type="transmembrane region" description="Helical" evidence="1">
    <location>
        <begin position="94"/>
        <end position="119"/>
    </location>
</feature>
<accession>A0ABN8GXR0</accession>
<gene>
    <name evidence="2" type="ORF">PAECIP111891_04216</name>
</gene>
<keyword evidence="1" id="KW-1133">Transmembrane helix</keyword>
<evidence type="ECO:0000313" key="2">
    <source>
        <dbReference type="EMBL" id="CAH1215144.1"/>
    </source>
</evidence>
<reference evidence="2" key="1">
    <citation type="submission" date="2022-01" db="EMBL/GenBank/DDBJ databases">
        <authorList>
            <person name="Criscuolo A."/>
        </authorList>
    </citation>
    <scope>NUCLEOTIDE SEQUENCE</scope>
    <source>
        <strain evidence="2">CIP111891</strain>
    </source>
</reference>
<dbReference type="EMBL" id="CAKMMW010000013">
    <property type="protein sequence ID" value="CAH1215144.1"/>
    <property type="molecule type" value="Genomic_DNA"/>
</dbReference>
<keyword evidence="3" id="KW-1185">Reference proteome</keyword>
<evidence type="ECO:0000256" key="1">
    <source>
        <dbReference type="SAM" id="Phobius"/>
    </source>
</evidence>
<organism evidence="2 3">
    <name type="scientific">Paenibacillus allorhizoplanae</name>
    <dbReference type="NCBI Taxonomy" id="2905648"/>
    <lineage>
        <taxon>Bacteria</taxon>
        <taxon>Bacillati</taxon>
        <taxon>Bacillota</taxon>
        <taxon>Bacilli</taxon>
        <taxon>Bacillales</taxon>
        <taxon>Paenibacillaceae</taxon>
        <taxon>Paenibacillus</taxon>
    </lineage>
</organism>
<comment type="caution">
    <text evidence="2">The sequence shown here is derived from an EMBL/GenBank/DDBJ whole genome shotgun (WGS) entry which is preliminary data.</text>
</comment>
<feature type="transmembrane region" description="Helical" evidence="1">
    <location>
        <begin position="6"/>
        <end position="21"/>
    </location>
</feature>
<keyword evidence="1" id="KW-0812">Transmembrane</keyword>